<evidence type="ECO:0000256" key="1">
    <source>
        <dbReference type="SAM" id="Coils"/>
    </source>
</evidence>
<gene>
    <name evidence="2" type="ORF">MEUPH1_LOCUS21942</name>
</gene>
<keyword evidence="3" id="KW-1185">Reference proteome</keyword>
<feature type="coiled-coil region" evidence="1">
    <location>
        <begin position="357"/>
        <end position="384"/>
    </location>
</feature>
<sequence>MSQNCSNKNENRLLKLTVSNDQLTQLHDSNILEDDKNILKKVTSLNTSRIETKQKNNTCQKTYKVKLTNYKKQQTAFATAYNELKMSYESINKFKKDLLSDNKMLEFEELEELEYIVQNTLQDKFGKTFSKPEASFEKDHAVFVFNHNKPLMWQDINSTTGYQKLDLSIKEAYKHVWDNYLAVSERNMEYHFYLQNIIEPNEFYDLHSVRKYLIQNIFNKEQTPKKLETKLNDFYNNLQLKFMNIISEAVDILNSENKVIKINEHEELEENAEIKLQMAIEEHKHKMDIKIKMLEMENEKLKQKETECSTQIRTLLGELAFRNSKLNNANDRVMLLTKEKNDLISMIQKMEVKGDSYHTLQNKIAKEQEKNQNLRTILEEEFEKTDINFL</sequence>
<dbReference type="EMBL" id="CARXXK010000004">
    <property type="protein sequence ID" value="CAI6367470.1"/>
    <property type="molecule type" value="Genomic_DNA"/>
</dbReference>
<keyword evidence="1" id="KW-0175">Coiled coil</keyword>
<dbReference type="AlphaFoldDB" id="A0AAV0XGG9"/>
<evidence type="ECO:0000313" key="3">
    <source>
        <dbReference type="Proteomes" id="UP001160148"/>
    </source>
</evidence>
<evidence type="ECO:0000313" key="2">
    <source>
        <dbReference type="EMBL" id="CAI6367470.1"/>
    </source>
</evidence>
<protein>
    <submittedName>
        <fullName evidence="2">Uncharacterized protein</fullName>
    </submittedName>
</protein>
<organism evidence="2 3">
    <name type="scientific">Macrosiphum euphorbiae</name>
    <name type="common">potato aphid</name>
    <dbReference type="NCBI Taxonomy" id="13131"/>
    <lineage>
        <taxon>Eukaryota</taxon>
        <taxon>Metazoa</taxon>
        <taxon>Ecdysozoa</taxon>
        <taxon>Arthropoda</taxon>
        <taxon>Hexapoda</taxon>
        <taxon>Insecta</taxon>
        <taxon>Pterygota</taxon>
        <taxon>Neoptera</taxon>
        <taxon>Paraneoptera</taxon>
        <taxon>Hemiptera</taxon>
        <taxon>Sternorrhyncha</taxon>
        <taxon>Aphidomorpha</taxon>
        <taxon>Aphidoidea</taxon>
        <taxon>Aphididae</taxon>
        <taxon>Macrosiphini</taxon>
        <taxon>Macrosiphum</taxon>
    </lineage>
</organism>
<accession>A0AAV0XGG9</accession>
<feature type="coiled-coil region" evidence="1">
    <location>
        <begin position="262"/>
        <end position="311"/>
    </location>
</feature>
<reference evidence="2 3" key="1">
    <citation type="submission" date="2023-01" db="EMBL/GenBank/DDBJ databases">
        <authorList>
            <person name="Whitehead M."/>
        </authorList>
    </citation>
    <scope>NUCLEOTIDE SEQUENCE [LARGE SCALE GENOMIC DNA]</scope>
</reference>
<comment type="caution">
    <text evidence="2">The sequence shown here is derived from an EMBL/GenBank/DDBJ whole genome shotgun (WGS) entry which is preliminary data.</text>
</comment>
<proteinExistence type="predicted"/>
<dbReference type="Proteomes" id="UP001160148">
    <property type="component" value="Unassembled WGS sequence"/>
</dbReference>
<name>A0AAV0XGG9_9HEMI</name>